<sequence>MVNIMARYDLVDRLNTTFRQMEQELAAFAAHLEQHKLLVARVFSLPEVKKEDEHNPLNRIEVKQHLGNDAHSLALRHFRHLFIQQQSENRSSKAAVRLPGVLCYQVDNLSQAALVSHIQHINKLKTTFEHIVTVESELPTAARFEWVHRHLPGLITLNAYRSLTVLHDPATLRFGWANKHIIKNLHRDEVLAQLEKSLKSPRSVAPWTREEWQRKLEREYQGIAALPQNAKLKIKRPVKVQPIARVWYKGDQKQVQHACPTPLIALINRDNGAGVPDVGELLNYDADNVQHRYKPQAQPLRLIIPRLHLYVAD</sequence>
<dbReference type="SUPFAM" id="SSF56596">
    <property type="entry name" value="Replication terminator protein (Tus)"/>
    <property type="match status" value="1"/>
</dbReference>
<evidence type="ECO:0000256" key="3">
    <source>
        <dbReference type="ARBA" id="ARBA00023125"/>
    </source>
</evidence>
<name>A0A090NWX4_SHIDY</name>
<keyword evidence="2 4" id="KW-0235">DNA replication</keyword>
<dbReference type="PATRIC" id="fig|1401327.3.peg.2611"/>
<dbReference type="Gene3D" id="3.30.54.10">
    <property type="match status" value="1"/>
</dbReference>
<comment type="caution">
    <text evidence="6">The sequence shown here is derived from an EMBL/GenBank/DDBJ whole genome shotgun (WGS) entry which is preliminary data.</text>
</comment>
<keyword evidence="3 4" id="KW-0238">DNA-binding</keyword>
<accession>A0A090NWX4</accession>
<proteinExistence type="inferred from homology"/>
<keyword evidence="1 4" id="KW-0963">Cytoplasm</keyword>
<dbReference type="Gene3D" id="3.50.14.10">
    <property type="entry name" value="Replication terminator Tus, domain 1 superfamily/Replication terminator Tus"/>
    <property type="match status" value="1"/>
</dbReference>
<dbReference type="GO" id="GO:0006274">
    <property type="term" value="P:DNA replication termination"/>
    <property type="evidence" value="ECO:0007669"/>
    <property type="project" value="UniProtKB-UniRule"/>
</dbReference>
<organism evidence="6 7">
    <name type="scientific">Shigella dysenteriae WRSd3</name>
    <dbReference type="NCBI Taxonomy" id="1401327"/>
    <lineage>
        <taxon>Bacteria</taxon>
        <taxon>Pseudomonadati</taxon>
        <taxon>Pseudomonadota</taxon>
        <taxon>Gammaproteobacteria</taxon>
        <taxon>Enterobacterales</taxon>
        <taxon>Enterobacteriaceae</taxon>
        <taxon>Shigella</taxon>
    </lineage>
</organism>
<dbReference type="GO" id="GO:0005737">
    <property type="term" value="C:cytoplasm"/>
    <property type="evidence" value="ECO:0007669"/>
    <property type="project" value="UniProtKB-SubCell"/>
</dbReference>
<evidence type="ECO:0000313" key="7">
    <source>
        <dbReference type="Proteomes" id="UP000017944"/>
    </source>
</evidence>
<dbReference type="InterPro" id="IPR008865">
    <property type="entry name" value="DNA_replication_term_site-bd"/>
</dbReference>
<evidence type="ECO:0000256" key="5">
    <source>
        <dbReference type="NCBIfam" id="TIGR02648"/>
    </source>
</evidence>
<dbReference type="GO" id="GO:0003677">
    <property type="term" value="F:DNA binding"/>
    <property type="evidence" value="ECO:0007669"/>
    <property type="project" value="UniProtKB-UniRule"/>
</dbReference>
<dbReference type="Proteomes" id="UP000017944">
    <property type="component" value="Unassembled WGS sequence"/>
</dbReference>
<gene>
    <name evidence="4" type="primary">tus</name>
    <name evidence="6" type="ORF">WRSd3_02809</name>
</gene>
<comment type="similarity">
    <text evidence="4">Belongs to the Tus family.</text>
</comment>
<dbReference type="Pfam" id="PF05472">
    <property type="entry name" value="Ter"/>
    <property type="match status" value="1"/>
</dbReference>
<comment type="subcellular location">
    <subcellularLocation>
        <location evidence="4">Cytoplasm</location>
    </subcellularLocation>
</comment>
<dbReference type="EMBL" id="AXUT01000239">
    <property type="protein sequence ID" value="ESU78518.1"/>
    <property type="molecule type" value="Genomic_DNA"/>
</dbReference>
<evidence type="ECO:0000256" key="2">
    <source>
        <dbReference type="ARBA" id="ARBA00022705"/>
    </source>
</evidence>
<dbReference type="InterPro" id="IPR036381">
    <property type="entry name" value="Tus_dom1"/>
</dbReference>
<evidence type="ECO:0000313" key="6">
    <source>
        <dbReference type="EMBL" id="ESU78518.1"/>
    </source>
</evidence>
<evidence type="ECO:0000256" key="4">
    <source>
        <dbReference type="HAMAP-Rule" id="MF_00483"/>
    </source>
</evidence>
<comment type="function">
    <text evidence="4">Trans-acting protein required for termination of DNA replication. Binds to DNA replication terminator sequences (terA to terF) to prevent the passage of replication forks. The termination efficiency will be affected by the affinity of this protein for the terminator sequence.</text>
</comment>
<dbReference type="HAMAP" id="MF_00483">
    <property type="entry name" value="Rep_term_Tus"/>
    <property type="match status" value="1"/>
</dbReference>
<dbReference type="NCBIfam" id="TIGR02648">
    <property type="entry name" value="rep_term_tus"/>
    <property type="match status" value="1"/>
</dbReference>
<protein>
    <recommendedName>
        <fullName evidence="4 5">DNA replication terminus site-binding protein</fullName>
        <shortName evidence="4">Ter-binding protein</shortName>
    </recommendedName>
</protein>
<dbReference type="AlphaFoldDB" id="A0A090NWX4"/>
<evidence type="ECO:0000256" key="1">
    <source>
        <dbReference type="ARBA" id="ARBA00022490"/>
    </source>
</evidence>
<dbReference type="InterPro" id="IPR036384">
    <property type="entry name" value="Tus_sf"/>
</dbReference>
<reference evidence="6 7" key="1">
    <citation type="submission" date="2013-10" db="EMBL/GenBank/DDBJ databases">
        <title>Draft genomes and the virulence plasmids of Sd1617 vaccine constructs: WRSd3 and WRSd5.</title>
        <authorList>
            <person name="Aksomboon Vongsawan A."/>
            <person name="Venkatesan M.M."/>
            <person name="Vaisvil B."/>
            <person name="Emel G."/>
            <person name="Kepatral V."/>
            <person name="Sethabutr O."/>
            <person name="Serichantalergs O."/>
            <person name="Mason C."/>
        </authorList>
    </citation>
    <scope>NUCLEOTIDE SEQUENCE [LARGE SCALE GENOMIC DNA]</scope>
    <source>
        <strain evidence="6 7">WRSd3</strain>
    </source>
</reference>